<sequence length="71" mass="8444">MKMNKKKLRVYAKNSKKTQLMKVTVDLEKALGAAQRAFYLEENPTGYKKINHVHKGKKEYSRKTKHKKPYY</sequence>
<protein>
    <submittedName>
        <fullName evidence="1">Uncharacterized protein</fullName>
    </submittedName>
</protein>
<name>A0A6S6RV15_9BACT</name>
<accession>A0A6S6RV15</accession>
<reference evidence="1" key="1">
    <citation type="submission" date="2020-01" db="EMBL/GenBank/DDBJ databases">
        <authorList>
            <person name="Meier V. D."/>
            <person name="Meier V D."/>
        </authorList>
    </citation>
    <scope>NUCLEOTIDE SEQUENCE</scope>
    <source>
        <strain evidence="1">HLG_WM_MAG_10</strain>
    </source>
</reference>
<dbReference type="EMBL" id="CACVAQ010000037">
    <property type="protein sequence ID" value="CAA6799556.1"/>
    <property type="molecule type" value="Genomic_DNA"/>
</dbReference>
<dbReference type="AlphaFoldDB" id="A0A6S6RV15"/>
<proteinExistence type="predicted"/>
<gene>
    <name evidence="1" type="ORF">HELGO_WM29550</name>
</gene>
<evidence type="ECO:0000313" key="1">
    <source>
        <dbReference type="EMBL" id="CAA6799556.1"/>
    </source>
</evidence>
<organism evidence="1">
    <name type="scientific">uncultured Aureispira sp</name>
    <dbReference type="NCBI Taxonomy" id="1331704"/>
    <lineage>
        <taxon>Bacteria</taxon>
        <taxon>Pseudomonadati</taxon>
        <taxon>Bacteroidota</taxon>
        <taxon>Saprospiria</taxon>
        <taxon>Saprospirales</taxon>
        <taxon>Saprospiraceae</taxon>
        <taxon>Aureispira</taxon>
        <taxon>environmental samples</taxon>
    </lineage>
</organism>